<feature type="non-terminal residue" evidence="2">
    <location>
        <position position="1"/>
    </location>
</feature>
<protein>
    <submittedName>
        <fullName evidence="2">Uncharacterized protein</fullName>
    </submittedName>
</protein>
<feature type="compositionally biased region" description="Gly residues" evidence="1">
    <location>
        <begin position="32"/>
        <end position="43"/>
    </location>
</feature>
<dbReference type="AlphaFoldDB" id="A0AAD6ZRI3"/>
<sequence>TGRGGGGGIGAGGRAQGTPPLRRPGAANNPGGAVGGGGGGAAGGEESTGTQGRGLRRLRRWDSRGRRRRTRIVLSCEVGAPPIDHDRRPLGPADEGAPAHARRPTNDNERPARPASALISFPLKTQLLSVRAAHTIQSIATPYTLLFLFPFPFRLSHLIFTLYTH</sequence>
<proteinExistence type="predicted"/>
<evidence type="ECO:0000256" key="1">
    <source>
        <dbReference type="SAM" id="MobiDB-lite"/>
    </source>
</evidence>
<dbReference type="EMBL" id="JARIHO010000031">
    <property type="protein sequence ID" value="KAJ7336221.1"/>
    <property type="molecule type" value="Genomic_DNA"/>
</dbReference>
<name>A0AAD6ZRI3_9AGAR</name>
<organism evidence="2 3">
    <name type="scientific">Mycena albidolilacea</name>
    <dbReference type="NCBI Taxonomy" id="1033008"/>
    <lineage>
        <taxon>Eukaryota</taxon>
        <taxon>Fungi</taxon>
        <taxon>Dikarya</taxon>
        <taxon>Basidiomycota</taxon>
        <taxon>Agaricomycotina</taxon>
        <taxon>Agaricomycetes</taxon>
        <taxon>Agaricomycetidae</taxon>
        <taxon>Agaricales</taxon>
        <taxon>Marasmiineae</taxon>
        <taxon>Mycenaceae</taxon>
        <taxon>Mycena</taxon>
    </lineage>
</organism>
<evidence type="ECO:0000313" key="3">
    <source>
        <dbReference type="Proteomes" id="UP001218218"/>
    </source>
</evidence>
<comment type="caution">
    <text evidence="2">The sequence shown here is derived from an EMBL/GenBank/DDBJ whole genome shotgun (WGS) entry which is preliminary data.</text>
</comment>
<accession>A0AAD6ZRI3</accession>
<feature type="region of interest" description="Disordered" evidence="1">
    <location>
        <begin position="1"/>
        <end position="113"/>
    </location>
</feature>
<keyword evidence="3" id="KW-1185">Reference proteome</keyword>
<dbReference type="Proteomes" id="UP001218218">
    <property type="component" value="Unassembled WGS sequence"/>
</dbReference>
<evidence type="ECO:0000313" key="2">
    <source>
        <dbReference type="EMBL" id="KAJ7336221.1"/>
    </source>
</evidence>
<reference evidence="2" key="1">
    <citation type="submission" date="2023-03" db="EMBL/GenBank/DDBJ databases">
        <title>Massive genome expansion in bonnet fungi (Mycena s.s.) driven by repeated elements and novel gene families across ecological guilds.</title>
        <authorList>
            <consortium name="Lawrence Berkeley National Laboratory"/>
            <person name="Harder C.B."/>
            <person name="Miyauchi S."/>
            <person name="Viragh M."/>
            <person name="Kuo A."/>
            <person name="Thoen E."/>
            <person name="Andreopoulos B."/>
            <person name="Lu D."/>
            <person name="Skrede I."/>
            <person name="Drula E."/>
            <person name="Henrissat B."/>
            <person name="Morin E."/>
            <person name="Kohler A."/>
            <person name="Barry K."/>
            <person name="LaButti K."/>
            <person name="Morin E."/>
            <person name="Salamov A."/>
            <person name="Lipzen A."/>
            <person name="Mereny Z."/>
            <person name="Hegedus B."/>
            <person name="Baldrian P."/>
            <person name="Stursova M."/>
            <person name="Weitz H."/>
            <person name="Taylor A."/>
            <person name="Grigoriev I.V."/>
            <person name="Nagy L.G."/>
            <person name="Martin F."/>
            <person name="Kauserud H."/>
        </authorList>
    </citation>
    <scope>NUCLEOTIDE SEQUENCE</scope>
    <source>
        <strain evidence="2">CBHHK002</strain>
    </source>
</reference>
<feature type="compositionally biased region" description="Gly residues" evidence="1">
    <location>
        <begin position="1"/>
        <end position="15"/>
    </location>
</feature>
<feature type="compositionally biased region" description="Basic residues" evidence="1">
    <location>
        <begin position="54"/>
        <end position="71"/>
    </location>
</feature>
<gene>
    <name evidence="2" type="ORF">DFH08DRAFT_1018494</name>
</gene>